<comment type="caution">
    <text evidence="1">The sequence shown here is derived from an EMBL/GenBank/DDBJ whole genome shotgun (WGS) entry which is preliminary data.</text>
</comment>
<accession>A0A418Y3G9</accession>
<evidence type="ECO:0000313" key="1">
    <source>
        <dbReference type="EMBL" id="RJG20078.1"/>
    </source>
</evidence>
<organism evidence="1 2">
    <name type="scientific">Alcanivorax profundi</name>
    <dbReference type="NCBI Taxonomy" id="2338368"/>
    <lineage>
        <taxon>Bacteria</taxon>
        <taxon>Pseudomonadati</taxon>
        <taxon>Pseudomonadota</taxon>
        <taxon>Gammaproteobacteria</taxon>
        <taxon>Oceanospirillales</taxon>
        <taxon>Alcanivoracaceae</taxon>
        <taxon>Alcanivorax</taxon>
    </lineage>
</organism>
<name>A0A418Y3G9_9GAMM</name>
<keyword evidence="2" id="KW-1185">Reference proteome</keyword>
<dbReference type="AlphaFoldDB" id="A0A418Y3G9"/>
<reference evidence="1 2" key="1">
    <citation type="submission" date="2018-09" db="EMBL/GenBank/DDBJ databases">
        <title>Alcanivorax profundi sp. nov., isolated from 1000 m-depth seawater of the Mariana Trench.</title>
        <authorList>
            <person name="Liu J."/>
        </authorList>
    </citation>
    <scope>NUCLEOTIDE SEQUENCE [LARGE SCALE GENOMIC DNA]</scope>
    <source>
        <strain evidence="1 2">MTEO17</strain>
    </source>
</reference>
<dbReference type="EMBL" id="QYYA01000001">
    <property type="protein sequence ID" value="RJG20078.1"/>
    <property type="molecule type" value="Genomic_DNA"/>
</dbReference>
<dbReference type="Proteomes" id="UP000283734">
    <property type="component" value="Unassembled WGS sequence"/>
</dbReference>
<protein>
    <submittedName>
        <fullName evidence="1">Uncharacterized protein</fullName>
    </submittedName>
</protein>
<gene>
    <name evidence="1" type="ORF">D4A39_04415</name>
</gene>
<evidence type="ECO:0000313" key="2">
    <source>
        <dbReference type="Proteomes" id="UP000283734"/>
    </source>
</evidence>
<sequence>MNDNEMGDVTGQKGILLSLQYYYNSNPDLNGAANTGTGGCSTPNGGTSLAETNCRFAMQITNRESEWLVFKNGYASIDLDRIALDASVLGGARGADAAYAGWFDESKFQDIDGSTCLLEGSCDTATIAEMAGLRLSYPEGVNGENFGNVKFGLFFEGLAVEPNAGAPGGIGWSGNQNGSFMGLNIADNNGQQANIAFGGDFYLYGF</sequence>
<proteinExistence type="predicted"/>